<proteinExistence type="predicted"/>
<feature type="transmembrane region" description="Helical" evidence="1">
    <location>
        <begin position="204"/>
        <end position="221"/>
    </location>
</feature>
<dbReference type="Gramene" id="TKV99616">
    <property type="protein sequence ID" value="TKV99616"/>
    <property type="gene ID" value="SEVIR_8G055700v2"/>
</dbReference>
<keyword evidence="1" id="KW-0472">Membrane</keyword>
<feature type="transmembrane region" description="Helical" evidence="1">
    <location>
        <begin position="227"/>
        <end position="245"/>
    </location>
</feature>
<reference evidence="3" key="1">
    <citation type="submission" date="2019-03" db="EMBL/GenBank/DDBJ databases">
        <title>WGS assembly of Setaria viridis.</title>
        <authorList>
            <person name="Huang P."/>
            <person name="Jenkins J."/>
            <person name="Grimwood J."/>
            <person name="Barry K."/>
            <person name="Healey A."/>
            <person name="Mamidi S."/>
            <person name="Sreedasyam A."/>
            <person name="Shu S."/>
            <person name="Feldman M."/>
            <person name="Wu J."/>
            <person name="Yu Y."/>
            <person name="Chen C."/>
            <person name="Johnson J."/>
            <person name="Rokhsar D."/>
            <person name="Baxter I."/>
            <person name="Schmutz J."/>
            <person name="Brutnell T."/>
            <person name="Kellogg E."/>
        </authorList>
    </citation>
    <scope>NUCLEOTIDE SEQUENCE [LARGE SCALE GENOMIC DNA]</scope>
</reference>
<feature type="transmembrane region" description="Helical" evidence="1">
    <location>
        <begin position="165"/>
        <end position="183"/>
    </location>
</feature>
<dbReference type="EMBL" id="CM016559">
    <property type="protein sequence ID" value="TKV99616.1"/>
    <property type="molecule type" value="Genomic_DNA"/>
</dbReference>
<keyword evidence="2" id="KW-0732">Signal</keyword>
<evidence type="ECO:0000313" key="4">
    <source>
        <dbReference type="Proteomes" id="UP000298652"/>
    </source>
</evidence>
<keyword evidence="1" id="KW-0812">Transmembrane</keyword>
<sequence>MCAASLLFAGLTAWVLCSSDAGDGEDKFSVVRRLSPLICAYLLLWTVAFSESEARAALAARFMRASYLPLLAYLAAKVVGPLAGAAEACAATSFAAAAAGRALAEHRLHAGAERSAAAAAENTARYRSRAEEGNEGCVGVMAVFLMAFFAAVLCAIMWFESGESKLSTVVFAGPYLLITRLVLLRRGPLEDAGSEKAGMATFGLVLWWPILVILFVGLAIGEAAMMVVSWASTTAMAGYLGYGIAVHQSFEQLMIVKRQPPAVQDASGLPVGRDGEHAATVHIDTACCVLVGIAA</sequence>
<evidence type="ECO:0000256" key="1">
    <source>
        <dbReference type="SAM" id="Phobius"/>
    </source>
</evidence>
<protein>
    <submittedName>
        <fullName evidence="3">Uncharacterized protein</fullName>
    </submittedName>
</protein>
<feature type="chain" id="PRO_5020962065" evidence="2">
    <location>
        <begin position="18"/>
        <end position="295"/>
    </location>
</feature>
<evidence type="ECO:0000313" key="3">
    <source>
        <dbReference type="EMBL" id="TKV99616.1"/>
    </source>
</evidence>
<feature type="signal peptide" evidence="2">
    <location>
        <begin position="1"/>
        <end position="17"/>
    </location>
</feature>
<organism evidence="3 4">
    <name type="scientific">Setaria viridis</name>
    <name type="common">Green bristlegrass</name>
    <name type="synonym">Setaria italica subsp. viridis</name>
    <dbReference type="NCBI Taxonomy" id="4556"/>
    <lineage>
        <taxon>Eukaryota</taxon>
        <taxon>Viridiplantae</taxon>
        <taxon>Streptophyta</taxon>
        <taxon>Embryophyta</taxon>
        <taxon>Tracheophyta</taxon>
        <taxon>Spermatophyta</taxon>
        <taxon>Magnoliopsida</taxon>
        <taxon>Liliopsida</taxon>
        <taxon>Poales</taxon>
        <taxon>Poaceae</taxon>
        <taxon>PACMAD clade</taxon>
        <taxon>Panicoideae</taxon>
        <taxon>Panicodae</taxon>
        <taxon>Paniceae</taxon>
        <taxon>Cenchrinae</taxon>
        <taxon>Setaria</taxon>
    </lineage>
</organism>
<name>A0A4U6TQ15_SETVI</name>
<gene>
    <name evidence="3" type="ORF">SEVIR_8G055700v2</name>
</gene>
<dbReference type="AlphaFoldDB" id="A0A4U6TQ15"/>
<dbReference type="Proteomes" id="UP000298652">
    <property type="component" value="Chromosome 8"/>
</dbReference>
<accession>A0A4U6TQ15</accession>
<keyword evidence="1" id="KW-1133">Transmembrane helix</keyword>
<dbReference type="OMA" id="MCTIRSQ"/>
<feature type="transmembrane region" description="Helical" evidence="1">
    <location>
        <begin position="137"/>
        <end position="159"/>
    </location>
</feature>
<keyword evidence="4" id="KW-1185">Reference proteome</keyword>
<evidence type="ECO:0000256" key="2">
    <source>
        <dbReference type="SAM" id="SignalP"/>
    </source>
</evidence>